<accession>A0A0F9VGZ3</accession>
<dbReference type="EMBL" id="LAZR01000534">
    <property type="protein sequence ID" value="KKN65083.1"/>
    <property type="molecule type" value="Genomic_DNA"/>
</dbReference>
<name>A0A0F9VGZ3_9ZZZZ</name>
<feature type="region of interest" description="Disordered" evidence="1">
    <location>
        <begin position="76"/>
        <end position="95"/>
    </location>
</feature>
<evidence type="ECO:0000256" key="2">
    <source>
        <dbReference type="SAM" id="Phobius"/>
    </source>
</evidence>
<feature type="transmembrane region" description="Helical" evidence="2">
    <location>
        <begin position="6"/>
        <end position="24"/>
    </location>
</feature>
<evidence type="ECO:0000256" key="1">
    <source>
        <dbReference type="SAM" id="MobiDB-lite"/>
    </source>
</evidence>
<evidence type="ECO:0000313" key="3">
    <source>
        <dbReference type="EMBL" id="KKN65083.1"/>
    </source>
</evidence>
<feature type="compositionally biased region" description="Basic and acidic residues" evidence="1">
    <location>
        <begin position="86"/>
        <end position="95"/>
    </location>
</feature>
<reference evidence="3" key="1">
    <citation type="journal article" date="2015" name="Nature">
        <title>Complex archaea that bridge the gap between prokaryotes and eukaryotes.</title>
        <authorList>
            <person name="Spang A."/>
            <person name="Saw J.H."/>
            <person name="Jorgensen S.L."/>
            <person name="Zaremba-Niedzwiedzka K."/>
            <person name="Martijn J."/>
            <person name="Lind A.E."/>
            <person name="van Eijk R."/>
            <person name="Schleper C."/>
            <person name="Guy L."/>
            <person name="Ettema T.J."/>
        </authorList>
    </citation>
    <scope>NUCLEOTIDE SEQUENCE</scope>
</reference>
<protein>
    <submittedName>
        <fullName evidence="3">Uncharacterized protein</fullName>
    </submittedName>
</protein>
<comment type="caution">
    <text evidence="3">The sequence shown here is derived from an EMBL/GenBank/DDBJ whole genome shotgun (WGS) entry which is preliminary data.</text>
</comment>
<sequence>MSFVWGLVVGGLSVFAGIFLSWALDRLRRRRVVKVDPVKTKEEKVKRVGVAPVSFFEFNQNNGETAEEEVLFSISTKDNSTSSAAPEHDERKGGG</sequence>
<keyword evidence="2" id="KW-0472">Membrane</keyword>
<dbReference type="AlphaFoldDB" id="A0A0F9VGZ3"/>
<keyword evidence="2" id="KW-0812">Transmembrane</keyword>
<keyword evidence="2" id="KW-1133">Transmembrane helix</keyword>
<proteinExistence type="predicted"/>
<organism evidence="3">
    <name type="scientific">marine sediment metagenome</name>
    <dbReference type="NCBI Taxonomy" id="412755"/>
    <lineage>
        <taxon>unclassified sequences</taxon>
        <taxon>metagenomes</taxon>
        <taxon>ecological metagenomes</taxon>
    </lineage>
</organism>
<gene>
    <name evidence="3" type="ORF">LCGC14_0484710</name>
</gene>